<dbReference type="Proteomes" id="UP000033881">
    <property type="component" value="Unassembled WGS sequence"/>
</dbReference>
<dbReference type="AlphaFoldDB" id="A0A0G0QHC6"/>
<protein>
    <submittedName>
        <fullName evidence="1">Uncharacterized protein</fullName>
    </submittedName>
</protein>
<dbReference type="EMBL" id="LBWB01000007">
    <property type="protein sequence ID" value="KKR01092.1"/>
    <property type="molecule type" value="Genomic_DNA"/>
</dbReference>
<reference evidence="1 2" key="1">
    <citation type="journal article" date="2015" name="Nature">
        <title>rRNA introns, odd ribosomes, and small enigmatic genomes across a large radiation of phyla.</title>
        <authorList>
            <person name="Brown C.T."/>
            <person name="Hug L.A."/>
            <person name="Thomas B.C."/>
            <person name="Sharon I."/>
            <person name="Castelle C.J."/>
            <person name="Singh A."/>
            <person name="Wilkins M.J."/>
            <person name="Williams K.H."/>
            <person name="Banfield J.F."/>
        </authorList>
    </citation>
    <scope>NUCLEOTIDE SEQUENCE [LARGE SCALE GENOMIC DNA]</scope>
</reference>
<dbReference type="STRING" id="1618574.UT24_C0007G0056"/>
<sequence length="387" mass="44465">MKKTLVIMGTHPNGLKTFDWSRTDCDIWMFNEAPNAKKENGELKYPKCDTVFQLHHEAIWKNPKNRSDEEHYLWLKSGITPTVYMQKHYTDIPKSKKYPIERVLSLSENVSVVVKGEEKNFKFFSSSPDYAFALVADMWKQGKRYERVEIHGIELETESEYRYQLTGFGFWIGYLTALGVKIILYNSIFDSPMYGYEGDVALPTTKIEKRIAELTTELGDDKDRYNQEAKIFLESLSGLLKADTSVEIQKELNELNKRSEQAGILNGRIRESQRYLEKARAMEGTAGASVFSVGEFDGARFSFKKQYIEVQSEAFNLNAQINIHLKKLLNLKKGSKKRQRALTEFGNMVAQLMNKNMLLLHIVGAIEENQYYVDSLKLSIRLAGGGR</sequence>
<evidence type="ECO:0000313" key="1">
    <source>
        <dbReference type="EMBL" id="KKR01092.1"/>
    </source>
</evidence>
<organism evidence="1 2">
    <name type="scientific">Candidatus Woesebacteria bacterium GW2011_GWB1_39_12</name>
    <dbReference type="NCBI Taxonomy" id="1618574"/>
    <lineage>
        <taxon>Bacteria</taxon>
        <taxon>Candidatus Woeseibacteriota</taxon>
    </lineage>
</organism>
<evidence type="ECO:0000313" key="2">
    <source>
        <dbReference type="Proteomes" id="UP000033881"/>
    </source>
</evidence>
<proteinExistence type="predicted"/>
<comment type="caution">
    <text evidence="1">The sequence shown here is derived from an EMBL/GenBank/DDBJ whole genome shotgun (WGS) entry which is preliminary data.</text>
</comment>
<gene>
    <name evidence="1" type="ORF">UT24_C0007G0056</name>
</gene>
<name>A0A0G0QHC6_9BACT</name>
<accession>A0A0G0QHC6</accession>